<dbReference type="SUPFAM" id="SSF53335">
    <property type="entry name" value="S-adenosyl-L-methionine-dependent methyltransferases"/>
    <property type="match status" value="1"/>
</dbReference>
<comment type="caution">
    <text evidence="8">The sequence shown here is derived from an EMBL/GenBank/DDBJ whole genome shotgun (WGS) entry which is preliminary data.</text>
</comment>
<evidence type="ECO:0000256" key="4">
    <source>
        <dbReference type="ARBA" id="ARBA00022679"/>
    </source>
</evidence>
<dbReference type="PANTHER" id="PTHR12049:SF7">
    <property type="entry name" value="PROTEIN ARGININE METHYLTRANSFERASE NDUFAF7, MITOCHONDRIAL"/>
    <property type="match status" value="1"/>
</dbReference>
<evidence type="ECO:0000256" key="5">
    <source>
        <dbReference type="ARBA" id="ARBA00023128"/>
    </source>
</evidence>
<evidence type="ECO:0000256" key="6">
    <source>
        <dbReference type="ARBA" id="ARBA00048612"/>
    </source>
</evidence>
<dbReference type="EMBL" id="JAHRIN010076970">
    <property type="protein sequence ID" value="MEQ2218452.1"/>
    <property type="molecule type" value="Genomic_DNA"/>
</dbReference>
<keyword evidence="5 7" id="KW-0496">Mitochondrion</keyword>
<dbReference type="EC" id="2.1.1.320" evidence="7"/>
<comment type="function">
    <text evidence="7">Arginine methyltransferase involved in the assembly or stability of mitochondrial NADH:ubiquinone oxidoreductase complex (complex I).</text>
</comment>
<reference evidence="8 9" key="1">
    <citation type="submission" date="2021-06" db="EMBL/GenBank/DDBJ databases">
        <authorList>
            <person name="Palmer J.M."/>
        </authorList>
    </citation>
    <scope>NUCLEOTIDE SEQUENCE [LARGE SCALE GENOMIC DNA]</scope>
    <source>
        <strain evidence="8 9">XC_2019</strain>
        <tissue evidence="8">Muscle</tissue>
    </source>
</reference>
<organism evidence="8 9">
    <name type="scientific">Xenoophorus captivus</name>
    <dbReference type="NCBI Taxonomy" id="1517983"/>
    <lineage>
        <taxon>Eukaryota</taxon>
        <taxon>Metazoa</taxon>
        <taxon>Chordata</taxon>
        <taxon>Craniata</taxon>
        <taxon>Vertebrata</taxon>
        <taxon>Euteleostomi</taxon>
        <taxon>Actinopterygii</taxon>
        <taxon>Neopterygii</taxon>
        <taxon>Teleostei</taxon>
        <taxon>Neoteleostei</taxon>
        <taxon>Acanthomorphata</taxon>
        <taxon>Ovalentaria</taxon>
        <taxon>Atherinomorphae</taxon>
        <taxon>Cyprinodontiformes</taxon>
        <taxon>Goodeidae</taxon>
        <taxon>Xenoophorus</taxon>
    </lineage>
</organism>
<evidence type="ECO:0000313" key="9">
    <source>
        <dbReference type="Proteomes" id="UP001434883"/>
    </source>
</evidence>
<dbReference type="InterPro" id="IPR003788">
    <property type="entry name" value="NDUFAF7"/>
</dbReference>
<comment type="catalytic activity">
    <reaction evidence="6 7">
        <text>L-arginyl-[protein] + 2 S-adenosyl-L-methionine = N(omega),N(omega)'-dimethyl-L-arginyl-[protein] + 2 S-adenosyl-L-homocysteine + 2 H(+)</text>
        <dbReference type="Rhea" id="RHEA:48108"/>
        <dbReference type="Rhea" id="RHEA-COMP:10532"/>
        <dbReference type="Rhea" id="RHEA-COMP:11992"/>
        <dbReference type="ChEBI" id="CHEBI:15378"/>
        <dbReference type="ChEBI" id="CHEBI:29965"/>
        <dbReference type="ChEBI" id="CHEBI:57856"/>
        <dbReference type="ChEBI" id="CHEBI:59789"/>
        <dbReference type="ChEBI" id="CHEBI:88221"/>
        <dbReference type="EC" id="2.1.1.320"/>
    </reaction>
</comment>
<evidence type="ECO:0000313" key="8">
    <source>
        <dbReference type="EMBL" id="MEQ2218452.1"/>
    </source>
</evidence>
<evidence type="ECO:0000256" key="2">
    <source>
        <dbReference type="ARBA" id="ARBA00005891"/>
    </source>
</evidence>
<comment type="subcellular location">
    <subcellularLocation>
        <location evidence="1 7">Mitochondrion</location>
    </subcellularLocation>
</comment>
<keyword evidence="9" id="KW-1185">Reference proteome</keyword>
<protein>
    <recommendedName>
        <fullName evidence="7">Protein arginine methyltransferase NDUFAF7</fullName>
        <ecNumber evidence="7">2.1.1.320</ecNumber>
    </recommendedName>
</protein>
<dbReference type="Gene3D" id="3.40.50.12710">
    <property type="match status" value="1"/>
</dbReference>
<gene>
    <name evidence="8" type="ORF">XENOCAPTIV_003405</name>
</gene>
<dbReference type="Gene3D" id="3.40.50.150">
    <property type="entry name" value="Vaccinia Virus protein VP39"/>
    <property type="match status" value="1"/>
</dbReference>
<dbReference type="InterPro" id="IPR029063">
    <property type="entry name" value="SAM-dependent_MTases_sf"/>
</dbReference>
<sequence length="138" mass="15161">MLSVRLPRIYLLQVALKQLSELVPVLLQGYYVRKNMLGADGDFITSPEISQVFGEVFSQLQSVVGGASVSVHLVEVSPALSWLQAETLTGKRNMEASSEDDPVYRHGETAARVSVSWYRRLEDVPAGRQPQEAGSGQD</sequence>
<dbReference type="PANTHER" id="PTHR12049">
    <property type="entry name" value="PROTEIN ARGININE METHYLTRANSFERASE NDUFAF7, MITOCHONDRIAL"/>
    <property type="match status" value="1"/>
</dbReference>
<dbReference type="InterPro" id="IPR038375">
    <property type="entry name" value="NDUFAF7_sf"/>
</dbReference>
<evidence type="ECO:0000256" key="7">
    <source>
        <dbReference type="RuleBase" id="RU364114"/>
    </source>
</evidence>
<keyword evidence="4 7" id="KW-0808">Transferase</keyword>
<proteinExistence type="inferred from homology"/>
<name>A0ABV0SG83_9TELE</name>
<evidence type="ECO:0000256" key="1">
    <source>
        <dbReference type="ARBA" id="ARBA00004173"/>
    </source>
</evidence>
<accession>A0ABV0SG83</accession>
<comment type="similarity">
    <text evidence="2 7">Belongs to the NDUFAF7 family.</text>
</comment>
<keyword evidence="3 7" id="KW-0489">Methyltransferase</keyword>
<evidence type="ECO:0000256" key="3">
    <source>
        <dbReference type="ARBA" id="ARBA00022603"/>
    </source>
</evidence>
<dbReference type="Proteomes" id="UP001434883">
    <property type="component" value="Unassembled WGS sequence"/>
</dbReference>